<protein>
    <submittedName>
        <fullName evidence="1">Uncharacterized protein</fullName>
    </submittedName>
</protein>
<dbReference type="EMBL" id="CM037158">
    <property type="protein sequence ID" value="KAH7851713.1"/>
    <property type="molecule type" value="Genomic_DNA"/>
</dbReference>
<accession>A0ACB7YEW4</accession>
<sequence length="436" mass="47727">MATFFNSSSLLLAFCFITTTQLIALSSAGGFTLDLIHRDSPKSPFYNPSATKTDRFTNAVRRSFTRASRFRKQTVISPNDDFQSDIIPGNGEYLMNISIGTPPVQVVAIADTGSDLTWTQCQPCRHCYKQDAPIFDPKKSSTYRALPCNSRACDSLFFPSTCEKNLCPYTLRYDDNSYSEGELAVETFTFGSSSGGSLSAPEMVFGCGFENGGTFEEAASGIIGLGHGPLSIVTQYRKAKFSYCLVAEENETSKINFGEHAVVSGEGVVSTPMVKEDDTSSYVLRLESIKVGNTSVANDKTKIPSGKGPNYPIDIIIDTGTTLTILPPDFYQAMEKELVKAINKKTTPDPTKWLSLCYSDVNIDDVPTLTFQFTGIELELPSSNTFVRTGDNLICLAIVPDTLPPIFGNLSQRNFLIGYDLENNQISFKPTDCGKQ</sequence>
<name>A0ACB7YEW4_9ERIC</name>
<evidence type="ECO:0000313" key="2">
    <source>
        <dbReference type="Proteomes" id="UP000828048"/>
    </source>
</evidence>
<gene>
    <name evidence="1" type="ORF">Vadar_015671</name>
</gene>
<keyword evidence="2" id="KW-1185">Reference proteome</keyword>
<dbReference type="Proteomes" id="UP000828048">
    <property type="component" value="Chromosome 8"/>
</dbReference>
<proteinExistence type="predicted"/>
<reference evidence="1 2" key="1">
    <citation type="journal article" date="2021" name="Hortic Res">
        <title>High-quality reference genome and annotation aids understanding of berry development for evergreen blueberry (Vaccinium darrowii).</title>
        <authorList>
            <person name="Yu J."/>
            <person name="Hulse-Kemp A.M."/>
            <person name="Babiker E."/>
            <person name="Staton M."/>
        </authorList>
    </citation>
    <scope>NUCLEOTIDE SEQUENCE [LARGE SCALE GENOMIC DNA]</scope>
    <source>
        <strain evidence="2">cv. NJ 8807/NJ 8810</strain>
        <tissue evidence="1">Young leaf</tissue>
    </source>
</reference>
<comment type="caution">
    <text evidence="1">The sequence shown here is derived from an EMBL/GenBank/DDBJ whole genome shotgun (WGS) entry which is preliminary data.</text>
</comment>
<evidence type="ECO:0000313" key="1">
    <source>
        <dbReference type="EMBL" id="KAH7851713.1"/>
    </source>
</evidence>
<organism evidence="1 2">
    <name type="scientific">Vaccinium darrowii</name>
    <dbReference type="NCBI Taxonomy" id="229202"/>
    <lineage>
        <taxon>Eukaryota</taxon>
        <taxon>Viridiplantae</taxon>
        <taxon>Streptophyta</taxon>
        <taxon>Embryophyta</taxon>
        <taxon>Tracheophyta</taxon>
        <taxon>Spermatophyta</taxon>
        <taxon>Magnoliopsida</taxon>
        <taxon>eudicotyledons</taxon>
        <taxon>Gunneridae</taxon>
        <taxon>Pentapetalae</taxon>
        <taxon>asterids</taxon>
        <taxon>Ericales</taxon>
        <taxon>Ericaceae</taxon>
        <taxon>Vaccinioideae</taxon>
        <taxon>Vaccinieae</taxon>
        <taxon>Vaccinium</taxon>
    </lineage>
</organism>